<dbReference type="InterPro" id="IPR015865">
    <property type="entry name" value="Riboflavin_kinase_bac/euk"/>
</dbReference>
<keyword evidence="12" id="KW-0511">Multifunctional enzyme</keyword>
<keyword evidence="4 15" id="KW-0285">Flavoprotein</keyword>
<comment type="catalytic activity">
    <reaction evidence="13 15">
        <text>riboflavin + ATP = FMN + ADP + H(+)</text>
        <dbReference type="Rhea" id="RHEA:14357"/>
        <dbReference type="ChEBI" id="CHEBI:15378"/>
        <dbReference type="ChEBI" id="CHEBI:30616"/>
        <dbReference type="ChEBI" id="CHEBI:57986"/>
        <dbReference type="ChEBI" id="CHEBI:58210"/>
        <dbReference type="ChEBI" id="CHEBI:456216"/>
        <dbReference type="EC" id="2.7.1.26"/>
    </reaction>
</comment>
<evidence type="ECO:0000256" key="12">
    <source>
        <dbReference type="ARBA" id="ARBA00023268"/>
    </source>
</evidence>
<dbReference type="InterPro" id="IPR023468">
    <property type="entry name" value="Riboflavin_kinase"/>
</dbReference>
<dbReference type="InterPro" id="IPR023465">
    <property type="entry name" value="Riboflavin_kinase_dom_sf"/>
</dbReference>
<evidence type="ECO:0000256" key="2">
    <source>
        <dbReference type="ARBA" id="ARBA00004726"/>
    </source>
</evidence>
<dbReference type="Proteomes" id="UP001465331">
    <property type="component" value="Unassembled WGS sequence"/>
</dbReference>
<sequence>MELVRGLHNLRAGATGCALTIGNFDGVHRGHQALIGRTVALARRLGVPATVLSFEPTPREFFAPECAPGRISTLRGKLLDLRALGVDRLIVQRFDRGFAACEAGDFVRDILCARLGIRAIVVGDDFRFGARRAGDLNLLRVLGRDLGFTVEGIGSVEYEGLRCSSTAVRAALAAAELERAALLLGRAYRLVGRVRGGLRLGRRLGMPTANIHLTRRPALRLGVYVVELRRLCADQDVAMPAVANLGVRPTLGLTRCLLETHVLDREVDLYGATVEVRFLRFLRPEARFDTLDALAAQMQRDKAAALAFFAAESA</sequence>
<gene>
    <name evidence="17" type="ORF">ABSH63_05300</name>
</gene>
<dbReference type="PANTHER" id="PTHR22749:SF6">
    <property type="entry name" value="RIBOFLAVIN KINASE"/>
    <property type="match status" value="1"/>
</dbReference>
<evidence type="ECO:0000256" key="7">
    <source>
        <dbReference type="ARBA" id="ARBA00022695"/>
    </source>
</evidence>
<dbReference type="GO" id="GO:0003919">
    <property type="term" value="F:FMN adenylyltransferase activity"/>
    <property type="evidence" value="ECO:0007669"/>
    <property type="project" value="UniProtKB-EC"/>
</dbReference>
<keyword evidence="11 15" id="KW-0067">ATP-binding</keyword>
<dbReference type="CDD" id="cd02064">
    <property type="entry name" value="FAD_synthetase_N"/>
    <property type="match status" value="1"/>
</dbReference>
<dbReference type="NCBIfam" id="NF004160">
    <property type="entry name" value="PRK05627.1-3"/>
    <property type="match status" value="1"/>
</dbReference>
<dbReference type="Gene3D" id="3.40.50.620">
    <property type="entry name" value="HUPs"/>
    <property type="match status" value="1"/>
</dbReference>
<evidence type="ECO:0000256" key="5">
    <source>
        <dbReference type="ARBA" id="ARBA00022643"/>
    </source>
</evidence>
<dbReference type="InterPro" id="IPR015864">
    <property type="entry name" value="FAD_synthase"/>
</dbReference>
<dbReference type="NCBIfam" id="NF004163">
    <property type="entry name" value="PRK05627.1-6"/>
    <property type="match status" value="1"/>
</dbReference>
<protein>
    <recommendedName>
        <fullName evidence="15">Riboflavin biosynthesis protein</fullName>
    </recommendedName>
    <domain>
        <recommendedName>
            <fullName evidence="15">Riboflavin kinase</fullName>
            <ecNumber evidence="15">2.7.1.26</ecNumber>
        </recommendedName>
        <alternativeName>
            <fullName evidence="15">Flavokinase</fullName>
        </alternativeName>
    </domain>
    <domain>
        <recommendedName>
            <fullName evidence="15">FMN adenylyltransferase</fullName>
            <ecNumber evidence="15">2.7.7.2</ecNumber>
        </recommendedName>
        <alternativeName>
            <fullName evidence="15">FAD pyrophosphorylase</fullName>
        </alternativeName>
        <alternativeName>
            <fullName evidence="15">FAD synthase</fullName>
        </alternativeName>
    </domain>
</protein>
<dbReference type="SUPFAM" id="SSF82114">
    <property type="entry name" value="Riboflavin kinase-like"/>
    <property type="match status" value="1"/>
</dbReference>
<dbReference type="PANTHER" id="PTHR22749">
    <property type="entry name" value="RIBOFLAVIN KINASE/FMN ADENYLYLTRANSFERASE"/>
    <property type="match status" value="1"/>
</dbReference>
<keyword evidence="18" id="KW-1185">Reference proteome</keyword>
<reference evidence="17 18" key="1">
    <citation type="submission" date="2024-06" db="EMBL/GenBank/DDBJ databases">
        <authorList>
            <person name="Li Z."/>
            <person name="Jiang Y."/>
        </authorList>
    </citation>
    <scope>NUCLEOTIDE SEQUENCE [LARGE SCALE GENOMIC DNA]</scope>
    <source>
        <strain evidence="17 18">HSW-8</strain>
    </source>
</reference>
<keyword evidence="9 15" id="KW-0418">Kinase</keyword>
<evidence type="ECO:0000256" key="10">
    <source>
        <dbReference type="ARBA" id="ARBA00022827"/>
    </source>
</evidence>
<dbReference type="EC" id="2.7.7.2" evidence="15"/>
<keyword evidence="5 15" id="KW-0288">FMN</keyword>
<evidence type="ECO:0000256" key="3">
    <source>
        <dbReference type="ARBA" id="ARBA00005201"/>
    </source>
</evidence>
<evidence type="ECO:0000313" key="17">
    <source>
        <dbReference type="EMBL" id="MES0873425.1"/>
    </source>
</evidence>
<dbReference type="InterPro" id="IPR014729">
    <property type="entry name" value="Rossmann-like_a/b/a_fold"/>
</dbReference>
<evidence type="ECO:0000256" key="9">
    <source>
        <dbReference type="ARBA" id="ARBA00022777"/>
    </source>
</evidence>
<evidence type="ECO:0000256" key="11">
    <source>
        <dbReference type="ARBA" id="ARBA00022840"/>
    </source>
</evidence>
<dbReference type="Pfam" id="PF01687">
    <property type="entry name" value="Flavokinase"/>
    <property type="match status" value="1"/>
</dbReference>
<comment type="catalytic activity">
    <reaction evidence="14 15">
        <text>FMN + ATP + H(+) = FAD + diphosphate</text>
        <dbReference type="Rhea" id="RHEA:17237"/>
        <dbReference type="ChEBI" id="CHEBI:15378"/>
        <dbReference type="ChEBI" id="CHEBI:30616"/>
        <dbReference type="ChEBI" id="CHEBI:33019"/>
        <dbReference type="ChEBI" id="CHEBI:57692"/>
        <dbReference type="ChEBI" id="CHEBI:58210"/>
        <dbReference type="EC" id="2.7.7.2"/>
    </reaction>
</comment>
<dbReference type="Pfam" id="PF06574">
    <property type="entry name" value="FAD_syn"/>
    <property type="match status" value="1"/>
</dbReference>
<comment type="pathway">
    <text evidence="3 15">Cofactor biosynthesis; FMN biosynthesis; FMN from riboflavin (ATP route): step 1/1.</text>
</comment>
<keyword evidence="7 15" id="KW-0548">Nucleotidyltransferase</keyword>
<comment type="pathway">
    <text evidence="2 15">Cofactor biosynthesis; FAD biosynthesis; FAD from FMN: step 1/1.</text>
</comment>
<dbReference type="NCBIfam" id="TIGR00083">
    <property type="entry name" value="ribF"/>
    <property type="match status" value="1"/>
</dbReference>
<feature type="domain" description="Riboflavin kinase" evidence="16">
    <location>
        <begin position="183"/>
        <end position="310"/>
    </location>
</feature>
<keyword evidence="8 15" id="KW-0547">Nucleotide-binding</keyword>
<evidence type="ECO:0000256" key="1">
    <source>
        <dbReference type="ARBA" id="ARBA00002121"/>
    </source>
</evidence>
<comment type="similarity">
    <text evidence="15">Belongs to the ribF family.</text>
</comment>
<evidence type="ECO:0000259" key="16">
    <source>
        <dbReference type="SMART" id="SM00904"/>
    </source>
</evidence>
<dbReference type="EC" id="2.7.1.26" evidence="15"/>
<dbReference type="Gene3D" id="2.40.30.30">
    <property type="entry name" value="Riboflavin kinase-like"/>
    <property type="match status" value="1"/>
</dbReference>
<dbReference type="SUPFAM" id="SSF52374">
    <property type="entry name" value="Nucleotidylyl transferase"/>
    <property type="match status" value="1"/>
</dbReference>
<evidence type="ECO:0000256" key="4">
    <source>
        <dbReference type="ARBA" id="ARBA00022630"/>
    </source>
</evidence>
<evidence type="ECO:0000256" key="13">
    <source>
        <dbReference type="ARBA" id="ARBA00047880"/>
    </source>
</evidence>
<evidence type="ECO:0000256" key="8">
    <source>
        <dbReference type="ARBA" id="ARBA00022741"/>
    </source>
</evidence>
<dbReference type="GO" id="GO:0008531">
    <property type="term" value="F:riboflavin kinase activity"/>
    <property type="evidence" value="ECO:0007669"/>
    <property type="project" value="UniProtKB-EC"/>
</dbReference>
<keyword evidence="10 15" id="KW-0274">FAD</keyword>
<dbReference type="EMBL" id="JBEPIJ010000004">
    <property type="protein sequence ID" value="MES0873425.1"/>
    <property type="molecule type" value="Genomic_DNA"/>
</dbReference>
<evidence type="ECO:0000313" key="18">
    <source>
        <dbReference type="Proteomes" id="UP001465331"/>
    </source>
</evidence>
<comment type="caution">
    <text evidence="17">The sequence shown here is derived from an EMBL/GenBank/DDBJ whole genome shotgun (WGS) entry which is preliminary data.</text>
</comment>
<organism evidence="17 18">
    <name type="scientific">Sinimarinibacterium thermocellulolyticum</name>
    <dbReference type="NCBI Taxonomy" id="3170016"/>
    <lineage>
        <taxon>Bacteria</taxon>
        <taxon>Pseudomonadati</taxon>
        <taxon>Pseudomonadota</taxon>
        <taxon>Gammaproteobacteria</taxon>
        <taxon>Nevskiales</taxon>
        <taxon>Nevskiaceae</taxon>
        <taxon>Sinimarinibacterium</taxon>
    </lineage>
</organism>
<comment type="function">
    <text evidence="1">Catalyzes the phosphorylation of riboflavin to FMN followed by the adenylation of FMN to FAD.</text>
</comment>
<evidence type="ECO:0000256" key="15">
    <source>
        <dbReference type="PIRNR" id="PIRNR004491"/>
    </source>
</evidence>
<dbReference type="PIRSF" id="PIRSF004491">
    <property type="entry name" value="FAD_Synth"/>
    <property type="match status" value="1"/>
</dbReference>
<dbReference type="NCBIfam" id="NF004159">
    <property type="entry name" value="PRK05627.1-2"/>
    <property type="match status" value="1"/>
</dbReference>
<accession>A0ABV2A859</accession>
<evidence type="ECO:0000256" key="14">
    <source>
        <dbReference type="ARBA" id="ARBA00049494"/>
    </source>
</evidence>
<dbReference type="RefSeq" id="WP_352888077.1">
    <property type="nucleotide sequence ID" value="NZ_JBEPIJ010000004.1"/>
</dbReference>
<keyword evidence="6 15" id="KW-0808">Transferase</keyword>
<evidence type="ECO:0000256" key="6">
    <source>
        <dbReference type="ARBA" id="ARBA00022679"/>
    </source>
</evidence>
<dbReference type="SMART" id="SM00904">
    <property type="entry name" value="Flavokinase"/>
    <property type="match status" value="1"/>
</dbReference>
<proteinExistence type="inferred from homology"/>
<name>A0ABV2A859_9GAMM</name>
<dbReference type="InterPro" id="IPR002606">
    <property type="entry name" value="Riboflavin_kinase_bac"/>
</dbReference>